<dbReference type="Gene3D" id="3.40.50.280">
    <property type="entry name" value="Cobalamin-binding domain"/>
    <property type="match status" value="1"/>
</dbReference>
<dbReference type="GO" id="GO:0051539">
    <property type="term" value="F:4 iron, 4 sulfur cluster binding"/>
    <property type="evidence" value="ECO:0007669"/>
    <property type="project" value="UniProtKB-KW"/>
</dbReference>
<dbReference type="InterPro" id="IPR006638">
    <property type="entry name" value="Elp3/MiaA/NifB-like_rSAM"/>
</dbReference>
<protein>
    <submittedName>
        <fullName evidence="8">B12-binding domain-containing radical SAM protein</fullName>
    </submittedName>
</protein>
<comment type="caution">
    <text evidence="8">The sequence shown here is derived from an EMBL/GenBank/DDBJ whole genome shotgun (WGS) entry which is preliminary data.</text>
</comment>
<dbReference type="PROSITE" id="PS51918">
    <property type="entry name" value="RADICAL_SAM"/>
    <property type="match status" value="1"/>
</dbReference>
<dbReference type="SUPFAM" id="SSF102114">
    <property type="entry name" value="Radical SAM enzymes"/>
    <property type="match status" value="1"/>
</dbReference>
<feature type="domain" description="B12-binding" evidence="6">
    <location>
        <begin position="1"/>
        <end position="134"/>
    </location>
</feature>
<accession>A0A267MKH6</accession>
<reference evidence="8 9" key="1">
    <citation type="submission" date="2017-06" db="EMBL/GenBank/DDBJ databases">
        <title>Draft genome sequence of anaerobic fermentative bacterium Anaeromicrobium sediminis DY2726D isolated from West Pacific Ocean sediments.</title>
        <authorList>
            <person name="Zeng X."/>
        </authorList>
    </citation>
    <scope>NUCLEOTIDE SEQUENCE [LARGE SCALE GENOMIC DNA]</scope>
    <source>
        <strain evidence="8 9">DY2726D</strain>
    </source>
</reference>
<dbReference type="AlphaFoldDB" id="A0A267MKH6"/>
<evidence type="ECO:0000259" key="7">
    <source>
        <dbReference type="PROSITE" id="PS51918"/>
    </source>
</evidence>
<dbReference type="PROSITE" id="PS51332">
    <property type="entry name" value="B12_BINDING"/>
    <property type="match status" value="1"/>
</dbReference>
<evidence type="ECO:0000256" key="2">
    <source>
        <dbReference type="ARBA" id="ARBA00022691"/>
    </source>
</evidence>
<evidence type="ECO:0000259" key="6">
    <source>
        <dbReference type="PROSITE" id="PS51332"/>
    </source>
</evidence>
<dbReference type="SUPFAM" id="SSF52242">
    <property type="entry name" value="Cobalamin (vitamin B12)-binding domain"/>
    <property type="match status" value="1"/>
</dbReference>
<dbReference type="InterPro" id="IPR034466">
    <property type="entry name" value="Methyltransferase_Class_B"/>
</dbReference>
<dbReference type="InterPro" id="IPR036724">
    <property type="entry name" value="Cobalamin-bd_sf"/>
</dbReference>
<dbReference type="InterPro" id="IPR007197">
    <property type="entry name" value="rSAM"/>
</dbReference>
<comment type="cofactor">
    <cofactor evidence="1">
        <name>[4Fe-4S] cluster</name>
        <dbReference type="ChEBI" id="CHEBI:49883"/>
    </cofactor>
</comment>
<dbReference type="GO" id="GO:0003824">
    <property type="term" value="F:catalytic activity"/>
    <property type="evidence" value="ECO:0007669"/>
    <property type="project" value="InterPro"/>
</dbReference>
<dbReference type="InterPro" id="IPR051198">
    <property type="entry name" value="BchE-like"/>
</dbReference>
<dbReference type="Gene3D" id="3.80.30.20">
    <property type="entry name" value="tm_1862 like domain"/>
    <property type="match status" value="1"/>
</dbReference>
<dbReference type="SFLD" id="SFLDS00029">
    <property type="entry name" value="Radical_SAM"/>
    <property type="match status" value="1"/>
</dbReference>
<dbReference type="EMBL" id="NIBG01000007">
    <property type="protein sequence ID" value="PAB59418.1"/>
    <property type="molecule type" value="Genomic_DNA"/>
</dbReference>
<feature type="domain" description="Radical SAM core" evidence="7">
    <location>
        <begin position="172"/>
        <end position="402"/>
    </location>
</feature>
<dbReference type="PANTHER" id="PTHR43409">
    <property type="entry name" value="ANAEROBIC MAGNESIUM-PROTOPORPHYRIN IX MONOMETHYL ESTER CYCLASE-RELATED"/>
    <property type="match status" value="1"/>
</dbReference>
<dbReference type="InterPro" id="IPR006158">
    <property type="entry name" value="Cobalamin-bd"/>
</dbReference>
<keyword evidence="3" id="KW-0479">Metal-binding</keyword>
<name>A0A267MKH6_9FIRM</name>
<dbReference type="CDD" id="cd02068">
    <property type="entry name" value="radical_SAM_B12_BD"/>
    <property type="match status" value="1"/>
</dbReference>
<dbReference type="GO" id="GO:0046872">
    <property type="term" value="F:metal ion binding"/>
    <property type="evidence" value="ECO:0007669"/>
    <property type="project" value="UniProtKB-KW"/>
</dbReference>
<dbReference type="Pfam" id="PF02310">
    <property type="entry name" value="B12-binding"/>
    <property type="match status" value="1"/>
</dbReference>
<evidence type="ECO:0000256" key="4">
    <source>
        <dbReference type="ARBA" id="ARBA00023004"/>
    </source>
</evidence>
<dbReference type="InterPro" id="IPR058240">
    <property type="entry name" value="rSAM_sf"/>
</dbReference>
<evidence type="ECO:0000313" key="8">
    <source>
        <dbReference type="EMBL" id="PAB59418.1"/>
    </source>
</evidence>
<evidence type="ECO:0000256" key="3">
    <source>
        <dbReference type="ARBA" id="ARBA00022723"/>
    </source>
</evidence>
<dbReference type="SMART" id="SM00729">
    <property type="entry name" value="Elp3"/>
    <property type="match status" value="1"/>
</dbReference>
<organism evidence="8 9">
    <name type="scientific">Anaeromicrobium sediminis</name>
    <dbReference type="NCBI Taxonomy" id="1478221"/>
    <lineage>
        <taxon>Bacteria</taxon>
        <taxon>Bacillati</taxon>
        <taxon>Bacillota</taxon>
        <taxon>Clostridia</taxon>
        <taxon>Peptostreptococcales</taxon>
        <taxon>Thermotaleaceae</taxon>
        <taxon>Anaeromicrobium</taxon>
    </lineage>
</organism>
<dbReference type="InterPro" id="IPR023404">
    <property type="entry name" value="rSAM_horseshoe"/>
</dbReference>
<proteinExistence type="predicted"/>
<dbReference type="RefSeq" id="WP_095133284.1">
    <property type="nucleotide sequence ID" value="NZ_NIBG01000007.1"/>
</dbReference>
<dbReference type="GO" id="GO:0005829">
    <property type="term" value="C:cytosol"/>
    <property type="evidence" value="ECO:0007669"/>
    <property type="project" value="TreeGrafter"/>
</dbReference>
<dbReference type="Pfam" id="PF13311">
    <property type="entry name" value="DUF4080"/>
    <property type="match status" value="1"/>
</dbReference>
<sequence>MKVLLTTLSAKYVHTTLALRYLKTYVENEFEDVFIEEYTINNNMDYILGEIYKKKYDIVCFSCYIWNIEKTLILCKNLKKVNPNLIIALGGPEVSFDPERVMSQNPSVDYVMFGEGEETFKEFLEKQNKGEVFKHVAGIAYKEDGKIYVNEERPLIGNLDSIPSPYDDDLSEYENKIIYYESSRGCPYNCSYCLSSTIRGVRFFSMDRVKRDLGIFLKNRVRQVKFVDRTFNANKKHSLHIMKFLKENDNGHTNFHFEITADLIDEETMEFLKDVREGLFQFEIGVQSTNDATIKEIDRNVNFEKLSKVVKRVSEFKNTHLHLDLIAGLPFETYDIFKKSFDDVYNLRPEQLQLGFLKLLKGSSIRVNEEKHGYVYKDEAPYEILKNDYMSYEDILKLKDLEEMVEIYYNSGGLRHSVEYIVKNFYTSPFKLYEDLAQYWQENGLFHVSHNKQKIYKILLDFYNEKIKEKADLFEDLLKFDYMSQHKGSLPNFFKRITIDNMNVRIHDFLHDEENIRKYLSQYENVLAKNILKKIEIVNFNYDILLFINKGYDKDIEESITTILFDYDKKTKVFHKSIYYKIQL</sequence>
<gene>
    <name evidence="8" type="ORF">CCE28_09365</name>
</gene>
<keyword evidence="9" id="KW-1185">Reference proteome</keyword>
<evidence type="ECO:0000256" key="1">
    <source>
        <dbReference type="ARBA" id="ARBA00001966"/>
    </source>
</evidence>
<evidence type="ECO:0000256" key="5">
    <source>
        <dbReference type="ARBA" id="ARBA00023014"/>
    </source>
</evidence>
<dbReference type="SFLD" id="SFLDG01082">
    <property type="entry name" value="B12-binding_domain_containing"/>
    <property type="match status" value="1"/>
</dbReference>
<dbReference type="OrthoDB" id="9801424at2"/>
<dbReference type="CDD" id="cd01335">
    <property type="entry name" value="Radical_SAM"/>
    <property type="match status" value="1"/>
</dbReference>
<dbReference type="SFLD" id="SFLDG01123">
    <property type="entry name" value="methyltransferase_(Class_B)"/>
    <property type="match status" value="1"/>
</dbReference>
<keyword evidence="5" id="KW-0411">Iron-sulfur</keyword>
<keyword evidence="4" id="KW-0408">Iron</keyword>
<dbReference type="InterPro" id="IPR025288">
    <property type="entry name" value="DUF4080"/>
</dbReference>
<dbReference type="PANTHER" id="PTHR43409:SF16">
    <property type="entry name" value="SLR0320 PROTEIN"/>
    <property type="match status" value="1"/>
</dbReference>
<dbReference type="Pfam" id="PF04055">
    <property type="entry name" value="Radical_SAM"/>
    <property type="match status" value="1"/>
</dbReference>
<dbReference type="GO" id="GO:0031419">
    <property type="term" value="F:cobalamin binding"/>
    <property type="evidence" value="ECO:0007669"/>
    <property type="project" value="InterPro"/>
</dbReference>
<keyword evidence="2" id="KW-0949">S-adenosyl-L-methionine</keyword>
<evidence type="ECO:0000313" key="9">
    <source>
        <dbReference type="Proteomes" id="UP000216024"/>
    </source>
</evidence>
<dbReference type="Proteomes" id="UP000216024">
    <property type="component" value="Unassembled WGS sequence"/>
</dbReference>